<evidence type="ECO:0000313" key="1">
    <source>
        <dbReference type="EMBL" id="KAK7504423.1"/>
    </source>
</evidence>
<reference evidence="1 2" key="1">
    <citation type="journal article" date="2023" name="Sci. Data">
        <title>Genome assembly of the Korean intertidal mud-creeper Batillaria attramentaria.</title>
        <authorList>
            <person name="Patra A.K."/>
            <person name="Ho P.T."/>
            <person name="Jun S."/>
            <person name="Lee S.J."/>
            <person name="Kim Y."/>
            <person name="Won Y.J."/>
        </authorList>
    </citation>
    <scope>NUCLEOTIDE SEQUENCE [LARGE SCALE GENOMIC DNA]</scope>
    <source>
        <strain evidence="1">Wonlab-2016</strain>
    </source>
</reference>
<organism evidence="1 2">
    <name type="scientific">Batillaria attramentaria</name>
    <dbReference type="NCBI Taxonomy" id="370345"/>
    <lineage>
        <taxon>Eukaryota</taxon>
        <taxon>Metazoa</taxon>
        <taxon>Spiralia</taxon>
        <taxon>Lophotrochozoa</taxon>
        <taxon>Mollusca</taxon>
        <taxon>Gastropoda</taxon>
        <taxon>Caenogastropoda</taxon>
        <taxon>Sorbeoconcha</taxon>
        <taxon>Cerithioidea</taxon>
        <taxon>Batillariidae</taxon>
        <taxon>Batillaria</taxon>
    </lineage>
</organism>
<comment type="caution">
    <text evidence="1">The sequence shown here is derived from an EMBL/GenBank/DDBJ whole genome shotgun (WGS) entry which is preliminary data.</text>
</comment>
<name>A0ABD0LZI4_9CAEN</name>
<sequence length="162" mass="18061">MISLLNTLGVVQSPCARPLFSSRIKTVIFSVMKIYEFGIQLTATSRFGELLDKLEIPADSLQNICAQLMQLGSGGVGGRPFEVRLANPTCLCARHRVRWGKEDSECDLTFTPLPQRLILSWAEWAGRRDLVEDDDGKTLLCGLTLRERHTVTGWGFKMCDAS</sequence>
<dbReference type="Proteomes" id="UP001519460">
    <property type="component" value="Unassembled WGS sequence"/>
</dbReference>
<protein>
    <submittedName>
        <fullName evidence="1">Uncharacterized protein</fullName>
    </submittedName>
</protein>
<accession>A0ABD0LZI4</accession>
<evidence type="ECO:0000313" key="2">
    <source>
        <dbReference type="Proteomes" id="UP001519460"/>
    </source>
</evidence>
<gene>
    <name evidence="1" type="ORF">BaRGS_00004289</name>
</gene>
<dbReference type="EMBL" id="JACVVK020000015">
    <property type="protein sequence ID" value="KAK7504423.1"/>
    <property type="molecule type" value="Genomic_DNA"/>
</dbReference>
<proteinExistence type="predicted"/>
<dbReference type="AlphaFoldDB" id="A0ABD0LZI4"/>
<keyword evidence="2" id="KW-1185">Reference proteome</keyword>